<dbReference type="GO" id="GO:0016791">
    <property type="term" value="F:phosphatase activity"/>
    <property type="evidence" value="ECO:0007669"/>
    <property type="project" value="TreeGrafter"/>
</dbReference>
<dbReference type="EMBL" id="MGJV01000016">
    <property type="protein sequence ID" value="OGN15099.1"/>
    <property type="molecule type" value="Genomic_DNA"/>
</dbReference>
<protein>
    <recommendedName>
        <fullName evidence="1">Nudix hydrolase domain-containing protein</fullName>
    </recommendedName>
</protein>
<feature type="domain" description="Nudix hydrolase" evidence="1">
    <location>
        <begin position="226"/>
        <end position="354"/>
    </location>
</feature>
<dbReference type="CDD" id="cd07067">
    <property type="entry name" value="HP_PGM_like"/>
    <property type="match status" value="1"/>
</dbReference>
<dbReference type="PANTHER" id="PTHR48100">
    <property type="entry name" value="BROAD-SPECIFICITY PHOSPHATASE YOR283W-RELATED"/>
    <property type="match status" value="1"/>
</dbReference>
<name>A0A1F8FRX6_9BACT</name>
<dbReference type="SUPFAM" id="SSF55811">
    <property type="entry name" value="Nudix"/>
    <property type="match status" value="1"/>
</dbReference>
<dbReference type="InterPro" id="IPR013078">
    <property type="entry name" value="His_Pase_superF_clade-1"/>
</dbReference>
<dbReference type="PROSITE" id="PS51462">
    <property type="entry name" value="NUDIX"/>
    <property type="match status" value="1"/>
</dbReference>
<sequence length="366" mass="42080">MKLYLLRHAQSTANTKGVISCKLPGAGLSEAGWKQTLTVSSKIAKLEPVKKVYCSPFRRTIETIKNANLSVAPIIDLRLKELDYGIFNNKNQDIVENEIIRTMGRIRLGNNDVRFGSTGENQREFLTRIYSFLVDIINYNKPVLAVTHESVISVVSRLNRKLRNKGKKKKIKNNQITELSFTKNDVPKILRDLADISSRLKSEEVDTKTGKVLFIWHPDKILENMPSHQVYGFCSNEKNLVALVRDKYESRFTLPGGGIEPEETPKDALVREFIEEAQFQPKNIRLLGSLEVIEKDNLGNIVKRYQQVRFVCRSGKIKEFVPEKDGWETVERIFVPANKLGLYLKWLKYPTGKAQFKKFMEYNKKL</sequence>
<evidence type="ECO:0000313" key="2">
    <source>
        <dbReference type="EMBL" id="OGN15099.1"/>
    </source>
</evidence>
<dbReference type="SMART" id="SM00855">
    <property type="entry name" value="PGAM"/>
    <property type="match status" value="1"/>
</dbReference>
<dbReference type="InterPro" id="IPR000086">
    <property type="entry name" value="NUDIX_hydrolase_dom"/>
</dbReference>
<comment type="caution">
    <text evidence="2">The sequence shown here is derived from an EMBL/GenBank/DDBJ whole genome shotgun (WGS) entry which is preliminary data.</text>
</comment>
<organism evidence="2 3">
    <name type="scientific">Candidatus Yanofskybacteria bacterium RIFCSPHIGHO2_02_FULL_43_22</name>
    <dbReference type="NCBI Taxonomy" id="1802681"/>
    <lineage>
        <taxon>Bacteria</taxon>
        <taxon>Candidatus Yanofskyibacteriota</taxon>
    </lineage>
</organism>
<dbReference type="GO" id="GO:0005737">
    <property type="term" value="C:cytoplasm"/>
    <property type="evidence" value="ECO:0007669"/>
    <property type="project" value="TreeGrafter"/>
</dbReference>
<dbReference type="InterPro" id="IPR029033">
    <property type="entry name" value="His_PPase_superfam"/>
</dbReference>
<evidence type="ECO:0000313" key="3">
    <source>
        <dbReference type="Proteomes" id="UP000176581"/>
    </source>
</evidence>
<dbReference type="Proteomes" id="UP000176581">
    <property type="component" value="Unassembled WGS sequence"/>
</dbReference>
<dbReference type="Gene3D" id="3.40.50.1240">
    <property type="entry name" value="Phosphoglycerate mutase-like"/>
    <property type="match status" value="1"/>
</dbReference>
<dbReference type="InterPro" id="IPR015797">
    <property type="entry name" value="NUDIX_hydrolase-like_dom_sf"/>
</dbReference>
<dbReference type="InterPro" id="IPR050275">
    <property type="entry name" value="PGM_Phosphatase"/>
</dbReference>
<dbReference type="SUPFAM" id="SSF53254">
    <property type="entry name" value="Phosphoglycerate mutase-like"/>
    <property type="match status" value="1"/>
</dbReference>
<evidence type="ECO:0000259" key="1">
    <source>
        <dbReference type="PROSITE" id="PS51462"/>
    </source>
</evidence>
<dbReference type="CDD" id="cd02883">
    <property type="entry name" value="NUDIX_Hydrolase"/>
    <property type="match status" value="1"/>
</dbReference>
<proteinExistence type="predicted"/>
<dbReference type="AlphaFoldDB" id="A0A1F8FRX6"/>
<dbReference type="Pfam" id="PF00293">
    <property type="entry name" value="NUDIX"/>
    <property type="match status" value="1"/>
</dbReference>
<dbReference type="Pfam" id="PF00300">
    <property type="entry name" value="His_Phos_1"/>
    <property type="match status" value="1"/>
</dbReference>
<dbReference type="Gene3D" id="3.90.79.10">
    <property type="entry name" value="Nucleoside Triphosphate Pyrophosphohydrolase"/>
    <property type="match status" value="1"/>
</dbReference>
<accession>A0A1F8FRX6</accession>
<dbReference type="PANTHER" id="PTHR48100:SF1">
    <property type="entry name" value="HISTIDINE PHOSPHATASE FAMILY PROTEIN-RELATED"/>
    <property type="match status" value="1"/>
</dbReference>
<reference evidence="2 3" key="1">
    <citation type="journal article" date="2016" name="Nat. Commun.">
        <title>Thousands of microbial genomes shed light on interconnected biogeochemical processes in an aquifer system.</title>
        <authorList>
            <person name="Anantharaman K."/>
            <person name="Brown C.T."/>
            <person name="Hug L.A."/>
            <person name="Sharon I."/>
            <person name="Castelle C.J."/>
            <person name="Probst A.J."/>
            <person name="Thomas B.C."/>
            <person name="Singh A."/>
            <person name="Wilkins M.J."/>
            <person name="Karaoz U."/>
            <person name="Brodie E.L."/>
            <person name="Williams K.H."/>
            <person name="Hubbard S.S."/>
            <person name="Banfield J.F."/>
        </authorList>
    </citation>
    <scope>NUCLEOTIDE SEQUENCE [LARGE SCALE GENOMIC DNA]</scope>
</reference>
<gene>
    <name evidence="2" type="ORF">A3J47_00500</name>
</gene>